<gene>
    <name evidence="2" type="ORF">A3K90_09020</name>
</gene>
<name>A0A165MJA3_PELLU</name>
<evidence type="ECO:0000256" key="1">
    <source>
        <dbReference type="SAM" id="Phobius"/>
    </source>
</evidence>
<proteinExistence type="predicted"/>
<evidence type="ECO:0000313" key="2">
    <source>
        <dbReference type="EMBL" id="KZK75313.1"/>
    </source>
</evidence>
<dbReference type="AlphaFoldDB" id="A0A165MJA3"/>
<dbReference type="EMBL" id="LVWG01000002">
    <property type="protein sequence ID" value="KZK75313.1"/>
    <property type="molecule type" value="Genomic_DNA"/>
</dbReference>
<protein>
    <submittedName>
        <fullName evidence="2">Uncharacterized protein</fullName>
    </submittedName>
</protein>
<comment type="caution">
    <text evidence="2">The sequence shown here is derived from an EMBL/GenBank/DDBJ whole genome shotgun (WGS) entry which is preliminary data.</text>
</comment>
<accession>A0A165MJA3</accession>
<feature type="transmembrane region" description="Helical" evidence="1">
    <location>
        <begin position="45"/>
        <end position="65"/>
    </location>
</feature>
<dbReference type="Proteomes" id="UP000076481">
    <property type="component" value="Unassembled WGS sequence"/>
</dbReference>
<dbReference type="RefSeq" id="WP_041463926.1">
    <property type="nucleotide sequence ID" value="NZ_LVWG01000002.1"/>
</dbReference>
<keyword evidence="1" id="KW-1133">Transmembrane helix</keyword>
<organism evidence="2 3">
    <name type="scientific">Pelodictyon luteolum</name>
    <dbReference type="NCBI Taxonomy" id="1100"/>
    <lineage>
        <taxon>Bacteria</taxon>
        <taxon>Pseudomonadati</taxon>
        <taxon>Chlorobiota</taxon>
        <taxon>Chlorobiia</taxon>
        <taxon>Chlorobiales</taxon>
        <taxon>Chlorobiaceae</taxon>
        <taxon>Chlorobium/Pelodictyon group</taxon>
        <taxon>Pelodictyon</taxon>
    </lineage>
</organism>
<sequence length="75" mass="8365">MNVRPEQEEFDELALLTGIDPSFIEKDWFVTQVVAAIASFAYEGFLFVFGGGTALVFVAPLIYGIDWEHRTGHAL</sequence>
<keyword evidence="1" id="KW-0812">Transmembrane</keyword>
<reference evidence="2 3" key="1">
    <citation type="submission" date="2016-03" db="EMBL/GenBank/DDBJ databases">
        <title>Speciation and ecological success in dimly lit waters: horizontal gene transfer in a green sulfur bacteria bloom unveiled by metagenomic assembly.</title>
        <authorList>
            <person name="Llorens-Mares T."/>
            <person name="Liu Z."/>
            <person name="Allen L.Z."/>
            <person name="Rusch D.B."/>
            <person name="Craig M.T."/>
            <person name="Dupont C.L."/>
            <person name="Bryant D.A."/>
            <person name="Casamayor E.O."/>
        </authorList>
    </citation>
    <scope>NUCLEOTIDE SEQUENCE [LARGE SCALE GENOMIC DNA]</scope>
    <source>
        <strain evidence="2">CIII</strain>
    </source>
</reference>
<keyword evidence="1" id="KW-0472">Membrane</keyword>
<evidence type="ECO:0000313" key="3">
    <source>
        <dbReference type="Proteomes" id="UP000076481"/>
    </source>
</evidence>